<dbReference type="PROSITE" id="PS50994">
    <property type="entry name" value="INTEGRASE"/>
    <property type="match status" value="1"/>
</dbReference>
<keyword evidence="4" id="KW-1185">Reference proteome</keyword>
<dbReference type="InterPro" id="IPR005312">
    <property type="entry name" value="DUF1759"/>
</dbReference>
<evidence type="ECO:0000256" key="1">
    <source>
        <dbReference type="SAM" id="MobiDB-lite"/>
    </source>
</evidence>
<dbReference type="Pfam" id="PF18701">
    <property type="entry name" value="DUF5641"/>
    <property type="match status" value="1"/>
</dbReference>
<feature type="region of interest" description="Disordered" evidence="1">
    <location>
        <begin position="144"/>
        <end position="166"/>
    </location>
</feature>
<feature type="domain" description="Integrase catalytic" evidence="2">
    <location>
        <begin position="1484"/>
        <end position="1669"/>
    </location>
</feature>
<dbReference type="CDD" id="cd00303">
    <property type="entry name" value="retropepsin_like"/>
    <property type="match status" value="1"/>
</dbReference>
<dbReference type="SUPFAM" id="SSF56672">
    <property type="entry name" value="DNA/RNA polymerases"/>
    <property type="match status" value="1"/>
</dbReference>
<feature type="compositionally biased region" description="Low complexity" evidence="1">
    <location>
        <begin position="67"/>
        <end position="88"/>
    </location>
</feature>
<dbReference type="Gene3D" id="3.10.10.10">
    <property type="entry name" value="HIV Type 1 Reverse Transcriptase, subunit A, domain 1"/>
    <property type="match status" value="1"/>
</dbReference>
<dbReference type="InterPro" id="IPR043128">
    <property type="entry name" value="Rev_trsase/Diguanyl_cyclase"/>
</dbReference>
<dbReference type="InterPro" id="IPR008042">
    <property type="entry name" value="Retrotrans_Pao"/>
</dbReference>
<evidence type="ECO:0000313" key="3">
    <source>
        <dbReference type="EMBL" id="CAK1547419.1"/>
    </source>
</evidence>
<dbReference type="Gene3D" id="3.30.420.10">
    <property type="entry name" value="Ribonuclease H-like superfamily/Ribonuclease H"/>
    <property type="match status" value="1"/>
</dbReference>
<dbReference type="Proteomes" id="UP001497472">
    <property type="component" value="Unassembled WGS sequence"/>
</dbReference>
<dbReference type="GO" id="GO:0071897">
    <property type="term" value="P:DNA biosynthetic process"/>
    <property type="evidence" value="ECO:0007669"/>
    <property type="project" value="UniProtKB-ARBA"/>
</dbReference>
<sequence>MPVTRSQRGAARTAEDSTSATATSDTDYTTTATTSGTERTTSEETVASQGAASQPGRTMTLVPAGSTRQASPQARTARTARTRASTMRRTLEAQEELARLELAQAEAAARLARIRLQRAQEEEEDSVYGSSDDERNKDIEEWIRSSGRQEAEEPKPEPQKKPKDTAKDIVHAFKEALRENTAQPKYIQELPVFEGDSCEWTAFRVVYDDTATMFTATQNMARLRRAIKGAAREGIKSLLYSEAQPSEVMDALRRRYGRPDALVLAELEKVKALPRMTESPRDICVFASQINNSVAAIRGLKRQQYLHSPDMVKSIIEKMPTILKFRWYDYTARKEDDAFSDLRLIGEFLNQEADKCGAFATLEENRATSRRPLRHSAHNVQEEARRCPHCDEAHALLECVNFQKAPVRERWHIVKQNRICFKCLGGKHRKESCRKPPCRICKKWHHALLHVDVRTEEREPTTSEMNVTAAVNTARNARALLKMARVKVFGPKGTRQITALLDEGSTLTLLDSTVAEELGINGRPQELSIETVGGKRLKTRSIETDLQIKGRGQKFKRTLHGVRTMDNLQLSPQFVDKKIIESCSHLKDLVETLWHEAEAPALLIGQDNWDCIVSLEVRRGRPGQLVASRTKLGWVLHGTEHGGRSVHQVNTCLHMKEDAIYELMKEHFALESLGVQAKRPTTDIEARALSLLESTSRRREDGRYEVSLLWKQDNSIMPESRDMALSRLKNIERKLQRDQHMKTEYTRQIKHLLEEGYAEEAPEDCLSKRKWYLPHFAVTHPLKKKIRIVFDAASRSHGISLNDALLPGPDLLQSLFGVLLRFRQGPIAVAADIKEMFLQVRIKPEDRDSLRFLWRENDNDPIREYRMTSVVFGAASSPCSAIYAKNKNAEDWSQMYPEAATAIVRNHYMDDYLQSFHDVSKGQEIAHQVNEVHLKAHFELRGWASNHEGLLRHLGVKKSTAEVVAIGESEEKTLGLRWLTKSDELGFRTELRKTPEDVASGESTPTKRQVTSAVMATFDPLGLVSPIVIQGKKLIQRIWRSGVGWDDAIDEEDYEVWKKYLQAMKTASDLLIPRCITPICTEGELHTFVDASESAYAAAVYWRAREQDGFRLNLVAAKARVAPLKPTSIPRLELQAALLGARLSRSIEGELDLKITKRTYWSDSSVVLSWIKSDPRTFKTFVAHRLAEIEELTNAKDWRWVSTSDNPADDATRQTPDNFDAAHRWFKGPEFLHRDESQWPTPRKFERHGTDEDKSDKVYHAFVEAESTPSPERFSSWLRLWRTTARVLQFIKLCRNKHAVNACRKRDETWKPQKPKIAKKTTQRKGEPTRNFSVIDHETLVEAEKLLLKRSQGESFADEISSAKKGHSLGRTSKLRLFETKYQDGLLRLQSRVGAISGVSGTYKTPILLDAKNHIARLILEDYHRRFNHANHATVMNEIRQRYWIIGLRAAIKGMQRRCQTCIMRRASPVTPPMGDLPEERLRHGTHPFTCTGVDYFGPMTITVARRNEKRWGALFTCLTTRAIHLELVPTLSTDSMIMALRRFAARRGAPRVLYSDNGTNFIGANRELKEAWEALAKDNLATEAEKLGVHWKFIPPGAPNMGGAWERMVRSIKVALEATLRERRPREEVLHTLLLEAEHIVNSRPLTNLTDNAEEEALTPNHFLIGRSCGAARIGAFANEELVGRDTWKTTQLLADHFWKRWLQEYLPTLLPRRIDGRTDRARNLREGDIVYIVDPTLPRCTWPRGRVKATHPGVDGRVRVVDVSTKAGVLRRPASRIVLLVPMESPGQEIGATARGGEL</sequence>
<feature type="region of interest" description="Disordered" evidence="1">
    <location>
        <begin position="1"/>
        <end position="89"/>
    </location>
</feature>
<feature type="compositionally biased region" description="Low complexity" evidence="1">
    <location>
        <begin position="10"/>
        <end position="45"/>
    </location>
</feature>
<dbReference type="InterPro" id="IPR041588">
    <property type="entry name" value="Integrase_H2C2"/>
</dbReference>
<dbReference type="GO" id="GO:0003676">
    <property type="term" value="F:nucleic acid binding"/>
    <property type="evidence" value="ECO:0007669"/>
    <property type="project" value="InterPro"/>
</dbReference>
<dbReference type="GO" id="GO:0015074">
    <property type="term" value="P:DNA integration"/>
    <property type="evidence" value="ECO:0007669"/>
    <property type="project" value="InterPro"/>
</dbReference>
<dbReference type="PANTHER" id="PTHR47331:SF1">
    <property type="entry name" value="GAG-LIKE PROTEIN"/>
    <property type="match status" value="1"/>
</dbReference>
<dbReference type="InterPro" id="IPR043502">
    <property type="entry name" value="DNA/RNA_pol_sf"/>
</dbReference>
<comment type="caution">
    <text evidence="3">The sequence shown here is derived from an EMBL/GenBank/DDBJ whole genome shotgun (WGS) entry which is preliminary data.</text>
</comment>
<dbReference type="EMBL" id="CAVLEF010000009">
    <property type="protein sequence ID" value="CAK1547419.1"/>
    <property type="molecule type" value="Genomic_DNA"/>
</dbReference>
<dbReference type="Pfam" id="PF03564">
    <property type="entry name" value="DUF1759"/>
    <property type="match status" value="1"/>
</dbReference>
<dbReference type="CDD" id="cd01644">
    <property type="entry name" value="RT_pepA17"/>
    <property type="match status" value="1"/>
</dbReference>
<dbReference type="GO" id="GO:0042575">
    <property type="term" value="C:DNA polymerase complex"/>
    <property type="evidence" value="ECO:0007669"/>
    <property type="project" value="UniProtKB-ARBA"/>
</dbReference>
<proteinExistence type="predicted"/>
<dbReference type="PANTHER" id="PTHR47331">
    <property type="entry name" value="PHD-TYPE DOMAIN-CONTAINING PROTEIN"/>
    <property type="match status" value="1"/>
</dbReference>
<reference evidence="3 4" key="1">
    <citation type="submission" date="2023-11" db="EMBL/GenBank/DDBJ databases">
        <authorList>
            <person name="Okamura Y."/>
        </authorList>
    </citation>
    <scope>NUCLEOTIDE SEQUENCE [LARGE SCALE GENOMIC DNA]</scope>
</reference>
<dbReference type="InterPro" id="IPR001584">
    <property type="entry name" value="Integrase_cat-core"/>
</dbReference>
<dbReference type="Pfam" id="PF05380">
    <property type="entry name" value="Peptidase_A17"/>
    <property type="match status" value="1"/>
</dbReference>
<feature type="compositionally biased region" description="Polar residues" evidence="1">
    <location>
        <begin position="46"/>
        <end position="57"/>
    </location>
</feature>
<organism evidence="3 4">
    <name type="scientific">Leptosia nina</name>
    <dbReference type="NCBI Taxonomy" id="320188"/>
    <lineage>
        <taxon>Eukaryota</taxon>
        <taxon>Metazoa</taxon>
        <taxon>Ecdysozoa</taxon>
        <taxon>Arthropoda</taxon>
        <taxon>Hexapoda</taxon>
        <taxon>Insecta</taxon>
        <taxon>Pterygota</taxon>
        <taxon>Neoptera</taxon>
        <taxon>Endopterygota</taxon>
        <taxon>Lepidoptera</taxon>
        <taxon>Glossata</taxon>
        <taxon>Ditrysia</taxon>
        <taxon>Papilionoidea</taxon>
        <taxon>Pieridae</taxon>
        <taxon>Pierinae</taxon>
        <taxon>Leptosia</taxon>
    </lineage>
</organism>
<dbReference type="InterPro" id="IPR040676">
    <property type="entry name" value="DUF5641"/>
</dbReference>
<gene>
    <name evidence="3" type="ORF">LNINA_LOCUS6896</name>
</gene>
<name>A0AAV1JDL7_9NEOP</name>
<dbReference type="InterPro" id="IPR036397">
    <property type="entry name" value="RNaseH_sf"/>
</dbReference>
<dbReference type="Pfam" id="PF17921">
    <property type="entry name" value="Integrase_H2C2"/>
    <property type="match status" value="1"/>
</dbReference>
<protein>
    <recommendedName>
        <fullName evidence="2">Integrase catalytic domain-containing protein</fullName>
    </recommendedName>
</protein>
<evidence type="ECO:0000259" key="2">
    <source>
        <dbReference type="PROSITE" id="PS50994"/>
    </source>
</evidence>
<evidence type="ECO:0000313" key="4">
    <source>
        <dbReference type="Proteomes" id="UP001497472"/>
    </source>
</evidence>
<accession>A0AAV1JDL7</accession>
<dbReference type="Gene3D" id="3.30.70.270">
    <property type="match status" value="1"/>
</dbReference>
<dbReference type="Gene3D" id="1.10.340.70">
    <property type="match status" value="1"/>
</dbReference>
<dbReference type="SUPFAM" id="SSF53098">
    <property type="entry name" value="Ribonuclease H-like"/>
    <property type="match status" value="1"/>
</dbReference>
<dbReference type="InterPro" id="IPR012337">
    <property type="entry name" value="RNaseH-like_sf"/>
</dbReference>